<comment type="caution">
    <text evidence="2">The sequence shown here is derived from an EMBL/GenBank/DDBJ whole genome shotgun (WGS) entry which is preliminary data.</text>
</comment>
<name>A0A4R2L8J8_9GAMM</name>
<keyword evidence="3" id="KW-1185">Reference proteome</keyword>
<evidence type="ECO:0000313" key="3">
    <source>
        <dbReference type="Proteomes" id="UP000295765"/>
    </source>
</evidence>
<evidence type="ECO:0000313" key="2">
    <source>
        <dbReference type="EMBL" id="TCO83010.1"/>
    </source>
</evidence>
<keyword evidence="1" id="KW-0732">Signal</keyword>
<sequence length="280" mass="28484">MAAMRVVRGACMAGLLALGGWCGGAAALTLDQSVLSASGTGGLIHNADQWLFTSSSLIQPTNAFGGFNEVGVLKVTGFLDSAGQPVASGVGSAYGLYVVFNLFGNVQPVPGTPNQAITFTSGDVKLWADRNNDSSIQAIFNPVTGSLAVDRQANGDDRLLADNTANKISGATLLTPSATGIPGLLDGSSHLGFASWILPALGTAAFGNAAFAEQLFLDSATLGPLLPVLPIGNTFILSATEAGVVTFSVPEPGSLALVLGGVPALAARVRRRARAAFTRR</sequence>
<dbReference type="NCBIfam" id="TIGR02595">
    <property type="entry name" value="PEP_CTERM"/>
    <property type="match status" value="1"/>
</dbReference>
<gene>
    <name evidence="2" type="ORF">EV699_10355</name>
</gene>
<dbReference type="InterPro" id="IPR013424">
    <property type="entry name" value="Ice-binding_C"/>
</dbReference>
<dbReference type="AlphaFoldDB" id="A0A4R2L8J8"/>
<organism evidence="2 3">
    <name type="scientific">Plasticicumulans lactativorans</name>
    <dbReference type="NCBI Taxonomy" id="1133106"/>
    <lineage>
        <taxon>Bacteria</taxon>
        <taxon>Pseudomonadati</taxon>
        <taxon>Pseudomonadota</taxon>
        <taxon>Gammaproteobacteria</taxon>
        <taxon>Candidatus Competibacteraceae</taxon>
        <taxon>Plasticicumulans</taxon>
    </lineage>
</organism>
<dbReference type="Proteomes" id="UP000295765">
    <property type="component" value="Unassembled WGS sequence"/>
</dbReference>
<reference evidence="2 3" key="1">
    <citation type="submission" date="2019-03" db="EMBL/GenBank/DDBJ databases">
        <title>Genomic Encyclopedia of Type Strains, Phase IV (KMG-IV): sequencing the most valuable type-strain genomes for metagenomic binning, comparative biology and taxonomic classification.</title>
        <authorList>
            <person name="Goeker M."/>
        </authorList>
    </citation>
    <scope>NUCLEOTIDE SEQUENCE [LARGE SCALE GENOMIC DNA]</scope>
    <source>
        <strain evidence="2 3">DSM 25287</strain>
    </source>
</reference>
<feature type="signal peptide" evidence="1">
    <location>
        <begin position="1"/>
        <end position="27"/>
    </location>
</feature>
<protein>
    <submittedName>
        <fullName evidence="2">Putative secreted protein with PEP-CTERM sorting signal</fullName>
    </submittedName>
</protein>
<dbReference type="NCBIfam" id="NF033554">
    <property type="entry name" value="floc_PepA"/>
    <property type="match status" value="1"/>
</dbReference>
<feature type="chain" id="PRO_5020803453" evidence="1">
    <location>
        <begin position="28"/>
        <end position="280"/>
    </location>
</feature>
<dbReference type="EMBL" id="SLWY01000003">
    <property type="protein sequence ID" value="TCO83010.1"/>
    <property type="molecule type" value="Genomic_DNA"/>
</dbReference>
<proteinExistence type="predicted"/>
<accession>A0A4R2L8J8</accession>
<evidence type="ECO:0000256" key="1">
    <source>
        <dbReference type="SAM" id="SignalP"/>
    </source>
</evidence>